<gene>
    <name evidence="4" type="ORF">AFUS01_LOCUS7650</name>
</gene>
<keyword evidence="2" id="KW-0812">Transmembrane</keyword>
<evidence type="ECO:0000256" key="3">
    <source>
        <dbReference type="SAM" id="SignalP"/>
    </source>
</evidence>
<dbReference type="EMBL" id="CAJVCH010051930">
    <property type="protein sequence ID" value="CAG7718245.1"/>
    <property type="molecule type" value="Genomic_DNA"/>
</dbReference>
<feature type="transmembrane region" description="Helical" evidence="2">
    <location>
        <begin position="141"/>
        <end position="174"/>
    </location>
</feature>
<accession>A0A8J2NXN3</accession>
<feature type="chain" id="PRO_5035266581" evidence="3">
    <location>
        <begin position="25"/>
        <end position="177"/>
    </location>
</feature>
<feature type="signal peptide" evidence="3">
    <location>
        <begin position="1"/>
        <end position="24"/>
    </location>
</feature>
<organism evidence="4 5">
    <name type="scientific">Allacma fusca</name>
    <dbReference type="NCBI Taxonomy" id="39272"/>
    <lineage>
        <taxon>Eukaryota</taxon>
        <taxon>Metazoa</taxon>
        <taxon>Ecdysozoa</taxon>
        <taxon>Arthropoda</taxon>
        <taxon>Hexapoda</taxon>
        <taxon>Collembola</taxon>
        <taxon>Symphypleona</taxon>
        <taxon>Sminthuridae</taxon>
        <taxon>Allacma</taxon>
    </lineage>
</organism>
<proteinExistence type="predicted"/>
<evidence type="ECO:0000256" key="1">
    <source>
        <dbReference type="SAM" id="MobiDB-lite"/>
    </source>
</evidence>
<feature type="compositionally biased region" description="Basic residues" evidence="1">
    <location>
        <begin position="74"/>
        <end position="83"/>
    </location>
</feature>
<dbReference type="Proteomes" id="UP000708208">
    <property type="component" value="Unassembled WGS sequence"/>
</dbReference>
<evidence type="ECO:0000313" key="4">
    <source>
        <dbReference type="EMBL" id="CAG7718245.1"/>
    </source>
</evidence>
<keyword evidence="2" id="KW-0472">Membrane</keyword>
<protein>
    <submittedName>
        <fullName evidence="4">Uncharacterized protein</fullName>
    </submittedName>
</protein>
<reference evidence="4" key="1">
    <citation type="submission" date="2021-06" db="EMBL/GenBank/DDBJ databases">
        <authorList>
            <person name="Hodson N. C."/>
            <person name="Mongue J. A."/>
            <person name="Jaron S. K."/>
        </authorList>
    </citation>
    <scope>NUCLEOTIDE SEQUENCE</scope>
</reference>
<feature type="region of interest" description="Disordered" evidence="1">
    <location>
        <begin position="55"/>
        <end position="96"/>
    </location>
</feature>
<dbReference type="AlphaFoldDB" id="A0A8J2NXN3"/>
<keyword evidence="3" id="KW-0732">Signal</keyword>
<keyword evidence="2" id="KW-1133">Transmembrane helix</keyword>
<evidence type="ECO:0000256" key="2">
    <source>
        <dbReference type="SAM" id="Phobius"/>
    </source>
</evidence>
<evidence type="ECO:0000313" key="5">
    <source>
        <dbReference type="Proteomes" id="UP000708208"/>
    </source>
</evidence>
<keyword evidence="5" id="KW-1185">Reference proteome</keyword>
<name>A0A8J2NXN3_9HEXA</name>
<sequence length="177" mass="19208">MTSKTIGILAVIVLLKMTAPSVHATVEEYGTTGFPQTSHELASHSLPELEWKSYEPTTTSASQNKDSLSSQSVLKRRRRRRKNSTVSKPGESMPVGNSTLIKKSDVDVGGVEFVKRHPLKPISDLIVYGMRRDVIQPRTGLLLFGAITAIEVVVGTTLLFGLSGMAIAALIAMIYVI</sequence>
<comment type="caution">
    <text evidence="4">The sequence shown here is derived from an EMBL/GenBank/DDBJ whole genome shotgun (WGS) entry which is preliminary data.</text>
</comment>
<feature type="compositionally biased region" description="Polar residues" evidence="1">
    <location>
        <begin position="55"/>
        <end position="73"/>
    </location>
</feature>